<evidence type="ECO:0000256" key="5">
    <source>
        <dbReference type="ARBA" id="ARBA00022692"/>
    </source>
</evidence>
<feature type="transmembrane region" description="Helical" evidence="8">
    <location>
        <begin position="21"/>
        <end position="43"/>
    </location>
</feature>
<comment type="subcellular location">
    <subcellularLocation>
        <location evidence="1">Cell membrane</location>
        <topology evidence="1">Multi-pass membrane protein</topology>
    </subcellularLocation>
</comment>
<dbReference type="PROSITE" id="PS50850">
    <property type="entry name" value="MFS"/>
    <property type="match status" value="1"/>
</dbReference>
<feature type="transmembrane region" description="Helical" evidence="8">
    <location>
        <begin position="143"/>
        <end position="162"/>
    </location>
</feature>
<feature type="transmembrane region" description="Helical" evidence="8">
    <location>
        <begin position="339"/>
        <end position="358"/>
    </location>
</feature>
<keyword evidence="3" id="KW-0813">Transport</keyword>
<feature type="transmembrane region" description="Helical" evidence="8">
    <location>
        <begin position="370"/>
        <end position="394"/>
    </location>
</feature>
<evidence type="ECO:0000313" key="10">
    <source>
        <dbReference type="EMBL" id="MFD1676159.1"/>
    </source>
</evidence>
<comment type="similarity">
    <text evidence="2">Belongs to the major facilitator superfamily. EmrB family.</text>
</comment>
<dbReference type="PRINTS" id="PR01036">
    <property type="entry name" value="TCRTETB"/>
</dbReference>
<name>A0ABW4JJI2_9BACL</name>
<feature type="transmembrane region" description="Helical" evidence="8">
    <location>
        <begin position="205"/>
        <end position="225"/>
    </location>
</feature>
<evidence type="ECO:0000256" key="4">
    <source>
        <dbReference type="ARBA" id="ARBA00022475"/>
    </source>
</evidence>
<comment type="caution">
    <text evidence="10">The sequence shown here is derived from an EMBL/GenBank/DDBJ whole genome shotgun (WGS) entry which is preliminary data.</text>
</comment>
<evidence type="ECO:0000259" key="9">
    <source>
        <dbReference type="PROSITE" id="PS50850"/>
    </source>
</evidence>
<dbReference type="Proteomes" id="UP001597079">
    <property type="component" value="Unassembled WGS sequence"/>
</dbReference>
<sequence length="536" mass="58579">MKQIGATGYEFERIKSPALQMTIIIMGVFMAILDTTVVNVAIPKMENALNATTDQIQWVLTGYMLVLGMLIPISGWMTDKIGAKKLFLLSLATFTVGSALCGAAWSLSSMIIFRIIQALGGALMQPVATAMIFRIFPPNRRGMVMGIFGIAMMAAPAFGPALSGYLVDYWSWRFIFYLNVPIGIVALILGILTMHEFPHEARGKFDIWGFAFCVVGFGSLLYGFNQVSSDGWSSMEVLSFLAVGILSLIILVLVELNVPNPMIQLKVLKNYMFSMSLILNSLIAIALFAGVMFLPLYLQNIRGFSAVRTGLFMTPGALVSALLMPISGRLFDKFGARPLGIIGLFIVTLATFGFTTFTTDTSSSTIQWLYILRSAGMALAMMPMMTAGMNTVPLELTSQGSAISNTVRQVAASLGTAILTTYMTSRSNVDAARLSWQVTSTSSSGQFMTKIQQLMQGQGMSIAAAKQDAISIMNGLIQQRAFVSGMDDLFMVSTILIFVAFVLVCFYASKKERAIREQRRSKTTKKVKEKETLLLE</sequence>
<dbReference type="Gene3D" id="1.20.1250.20">
    <property type="entry name" value="MFS general substrate transporter like domains"/>
    <property type="match status" value="1"/>
</dbReference>
<dbReference type="PANTHER" id="PTHR42718">
    <property type="entry name" value="MAJOR FACILITATOR SUPERFAMILY MULTIDRUG TRANSPORTER MFSC"/>
    <property type="match status" value="1"/>
</dbReference>
<dbReference type="InterPro" id="IPR036259">
    <property type="entry name" value="MFS_trans_sf"/>
</dbReference>
<feature type="transmembrane region" description="Helical" evidence="8">
    <location>
        <begin position="174"/>
        <end position="193"/>
    </location>
</feature>
<evidence type="ECO:0000256" key="2">
    <source>
        <dbReference type="ARBA" id="ARBA00008537"/>
    </source>
</evidence>
<keyword evidence="5 8" id="KW-0812">Transmembrane</keyword>
<protein>
    <submittedName>
        <fullName evidence="10">DHA2 family efflux MFS transporter permease subunit</fullName>
    </submittedName>
</protein>
<feature type="transmembrane region" description="Helical" evidence="8">
    <location>
        <begin position="111"/>
        <end position="136"/>
    </location>
</feature>
<keyword evidence="11" id="KW-1185">Reference proteome</keyword>
<proteinExistence type="inferred from homology"/>
<dbReference type="NCBIfam" id="TIGR00711">
    <property type="entry name" value="efflux_EmrB"/>
    <property type="match status" value="1"/>
</dbReference>
<feature type="transmembrane region" description="Helical" evidence="8">
    <location>
        <begin position="310"/>
        <end position="327"/>
    </location>
</feature>
<keyword evidence="6 8" id="KW-1133">Transmembrane helix</keyword>
<feature type="transmembrane region" description="Helical" evidence="8">
    <location>
        <begin position="489"/>
        <end position="509"/>
    </location>
</feature>
<reference evidence="11" key="1">
    <citation type="journal article" date="2019" name="Int. J. Syst. Evol. Microbiol.">
        <title>The Global Catalogue of Microorganisms (GCM) 10K type strain sequencing project: providing services to taxonomists for standard genome sequencing and annotation.</title>
        <authorList>
            <consortium name="The Broad Institute Genomics Platform"/>
            <consortium name="The Broad Institute Genome Sequencing Center for Infectious Disease"/>
            <person name="Wu L."/>
            <person name="Ma J."/>
        </authorList>
    </citation>
    <scope>NUCLEOTIDE SEQUENCE [LARGE SCALE GENOMIC DNA]</scope>
    <source>
        <strain evidence="11">CGMCC 1.12286</strain>
    </source>
</reference>
<accession>A0ABW4JJI2</accession>
<dbReference type="Pfam" id="PF07690">
    <property type="entry name" value="MFS_1"/>
    <property type="match status" value="1"/>
</dbReference>
<dbReference type="PANTHER" id="PTHR42718:SF9">
    <property type="entry name" value="MAJOR FACILITATOR SUPERFAMILY MULTIDRUG TRANSPORTER MFSC"/>
    <property type="match status" value="1"/>
</dbReference>
<gene>
    <name evidence="10" type="ORF">ACFSB2_15750</name>
</gene>
<evidence type="ECO:0000256" key="6">
    <source>
        <dbReference type="ARBA" id="ARBA00022989"/>
    </source>
</evidence>
<dbReference type="InterPro" id="IPR020846">
    <property type="entry name" value="MFS_dom"/>
</dbReference>
<dbReference type="EMBL" id="JBHUCX010000044">
    <property type="protein sequence ID" value="MFD1676159.1"/>
    <property type="molecule type" value="Genomic_DNA"/>
</dbReference>
<feature type="transmembrane region" description="Helical" evidence="8">
    <location>
        <begin position="55"/>
        <end position="74"/>
    </location>
</feature>
<keyword evidence="7 8" id="KW-0472">Membrane</keyword>
<dbReference type="SUPFAM" id="SSF103473">
    <property type="entry name" value="MFS general substrate transporter"/>
    <property type="match status" value="1"/>
</dbReference>
<organism evidence="10 11">
    <name type="scientific">Alicyclobacillus fodiniaquatilis</name>
    <dbReference type="NCBI Taxonomy" id="1661150"/>
    <lineage>
        <taxon>Bacteria</taxon>
        <taxon>Bacillati</taxon>
        <taxon>Bacillota</taxon>
        <taxon>Bacilli</taxon>
        <taxon>Bacillales</taxon>
        <taxon>Alicyclobacillaceae</taxon>
        <taxon>Alicyclobacillus</taxon>
    </lineage>
</organism>
<dbReference type="CDD" id="cd17503">
    <property type="entry name" value="MFS_LmrB_MDR_like"/>
    <property type="match status" value="1"/>
</dbReference>
<dbReference type="Gene3D" id="1.20.1720.10">
    <property type="entry name" value="Multidrug resistance protein D"/>
    <property type="match status" value="1"/>
</dbReference>
<feature type="transmembrane region" description="Helical" evidence="8">
    <location>
        <begin position="237"/>
        <end position="256"/>
    </location>
</feature>
<dbReference type="InterPro" id="IPR011701">
    <property type="entry name" value="MFS"/>
</dbReference>
<dbReference type="RefSeq" id="WP_377944049.1">
    <property type="nucleotide sequence ID" value="NZ_JBHUCX010000044.1"/>
</dbReference>
<evidence type="ECO:0000256" key="1">
    <source>
        <dbReference type="ARBA" id="ARBA00004651"/>
    </source>
</evidence>
<feature type="domain" description="Major facilitator superfamily (MFS) profile" evidence="9">
    <location>
        <begin position="20"/>
        <end position="512"/>
    </location>
</feature>
<dbReference type="InterPro" id="IPR004638">
    <property type="entry name" value="EmrB-like"/>
</dbReference>
<feature type="transmembrane region" description="Helical" evidence="8">
    <location>
        <begin position="277"/>
        <end position="298"/>
    </location>
</feature>
<evidence type="ECO:0000313" key="11">
    <source>
        <dbReference type="Proteomes" id="UP001597079"/>
    </source>
</evidence>
<keyword evidence="4" id="KW-1003">Cell membrane</keyword>
<evidence type="ECO:0000256" key="7">
    <source>
        <dbReference type="ARBA" id="ARBA00023136"/>
    </source>
</evidence>
<evidence type="ECO:0000256" key="8">
    <source>
        <dbReference type="SAM" id="Phobius"/>
    </source>
</evidence>
<evidence type="ECO:0000256" key="3">
    <source>
        <dbReference type="ARBA" id="ARBA00022448"/>
    </source>
</evidence>
<feature type="transmembrane region" description="Helical" evidence="8">
    <location>
        <begin position="86"/>
        <end position="105"/>
    </location>
</feature>